<dbReference type="EMBL" id="AUBJ02000001">
    <property type="protein sequence ID" value="MCP2332108.1"/>
    <property type="molecule type" value="Genomic_DNA"/>
</dbReference>
<feature type="compositionally biased region" description="Low complexity" evidence="1">
    <location>
        <begin position="430"/>
        <end position="450"/>
    </location>
</feature>
<keyword evidence="2" id="KW-1133">Transmembrane helix</keyword>
<name>A0ABT1JHV9_ACTCY</name>
<comment type="caution">
    <text evidence="4">The sequence shown here is derived from an EMBL/GenBank/DDBJ whole genome shotgun (WGS) entry which is preliminary data.</text>
</comment>
<sequence>MSKWDNLIPEECRWLLPIVVGSNWPEGDEEALRRLSQAWMTAADGVAEVAASGDAAATAVLAQMEGETAEAIRAAWTEYTGGGEERLPTLEEICRALAEKCDAGALNVEYTKMMIIAQLVILAIEIAIMIAAAAGTFGGSTAGIPLAQMATREIVKQLFILLVKELTKAYLKKVLPDVVIQSIQMAEGNRQEWDWGRTGTAAAEATADGVVNAVSGGAGQLTGGGGGATDGVANQLLDAAGKPITEGIKAGAKTALGDALQGNFDADRITESAAGGVVSGAVSSASGSLFPKGDTPAPGGFDAMAEGMARGAAEKVASNALNEVRQGNNPFSMDSLSGAGGSAVSGGTSAANSWHQTANEARSTPVPAVTNLTPDAGSNETHTFQRGGEAPSQVPHVQNLTPNAGANETHTFHRYEPSAPSVSPQGASDAPSVSPQGAGSGAPGVSPQGAGAAGPGVGAPAAAPASTGPAGGAAGGMGSSFGSAPPGQGPARRIPQPGSGVPAGPPVRAPRPSGPPGTIPGAPPGWRGAEPAAPAAPPGQAGGPPPGSWSPAPAPPPAGWAAPAPHTSPPAAHPSTAPGPVPGATPAAGFEPGGFGPGGFGPTGVGPGEFGPGGPEDVGPAGAPLDFGPLGSEPDSGHGTRR</sequence>
<dbReference type="RefSeq" id="WP_051313263.1">
    <property type="nucleotide sequence ID" value="NZ_AUBJ02000001.1"/>
</dbReference>
<feature type="compositionally biased region" description="Polar residues" evidence="1">
    <location>
        <begin position="395"/>
        <end position="409"/>
    </location>
</feature>
<feature type="compositionally biased region" description="Pro residues" evidence="1">
    <location>
        <begin position="503"/>
        <end position="523"/>
    </location>
</feature>
<protein>
    <recommendedName>
        <fullName evidence="3">Outer membrane channel protein CpnT-like N-terminal domain-containing protein</fullName>
    </recommendedName>
</protein>
<keyword evidence="5" id="KW-1185">Reference proteome</keyword>
<feature type="compositionally biased region" description="Pro residues" evidence="1">
    <location>
        <begin position="543"/>
        <end position="558"/>
    </location>
</feature>
<keyword evidence="2" id="KW-0472">Membrane</keyword>
<feature type="region of interest" description="Disordered" evidence="1">
    <location>
        <begin position="328"/>
        <end position="642"/>
    </location>
</feature>
<keyword evidence="2" id="KW-0812">Transmembrane</keyword>
<evidence type="ECO:0000313" key="5">
    <source>
        <dbReference type="Proteomes" id="UP000791080"/>
    </source>
</evidence>
<feature type="compositionally biased region" description="Low complexity" evidence="1">
    <location>
        <begin position="524"/>
        <end position="533"/>
    </location>
</feature>
<reference evidence="4 5" key="1">
    <citation type="submission" date="2022-06" db="EMBL/GenBank/DDBJ databases">
        <title>Genomic Encyclopedia of Type Strains, Phase I: the one thousand microbial genomes (KMG-I) project.</title>
        <authorList>
            <person name="Kyrpides N."/>
        </authorList>
    </citation>
    <scope>NUCLEOTIDE SEQUENCE [LARGE SCALE GENOMIC DNA]</scope>
    <source>
        <strain evidence="4 5">DSM 43889</strain>
    </source>
</reference>
<evidence type="ECO:0000259" key="3">
    <source>
        <dbReference type="Pfam" id="PF25547"/>
    </source>
</evidence>
<feature type="compositionally biased region" description="Low complexity" evidence="1">
    <location>
        <begin position="458"/>
        <end position="468"/>
    </location>
</feature>
<gene>
    <name evidence="4" type="ORF">G443_002378</name>
</gene>
<feature type="compositionally biased region" description="Pro residues" evidence="1">
    <location>
        <begin position="566"/>
        <end position="583"/>
    </location>
</feature>
<evidence type="ECO:0000256" key="1">
    <source>
        <dbReference type="SAM" id="MobiDB-lite"/>
    </source>
</evidence>
<evidence type="ECO:0000313" key="4">
    <source>
        <dbReference type="EMBL" id="MCP2332108.1"/>
    </source>
</evidence>
<dbReference type="Pfam" id="PF25547">
    <property type="entry name" value="WXG100_2"/>
    <property type="match status" value="1"/>
</dbReference>
<dbReference type="InterPro" id="IPR057746">
    <property type="entry name" value="CpnT-like_N"/>
</dbReference>
<feature type="domain" description="Outer membrane channel protein CpnT-like N-terminal" evidence="3">
    <location>
        <begin position="8"/>
        <end position="152"/>
    </location>
</feature>
<feature type="compositionally biased region" description="Gly residues" evidence="1">
    <location>
        <begin position="591"/>
        <end position="616"/>
    </location>
</feature>
<evidence type="ECO:0000256" key="2">
    <source>
        <dbReference type="SAM" id="Phobius"/>
    </source>
</evidence>
<dbReference type="Proteomes" id="UP000791080">
    <property type="component" value="Unassembled WGS sequence"/>
</dbReference>
<feature type="compositionally biased region" description="Polar residues" evidence="1">
    <location>
        <begin position="370"/>
        <end position="384"/>
    </location>
</feature>
<proteinExistence type="predicted"/>
<accession>A0ABT1JHV9</accession>
<feature type="transmembrane region" description="Helical" evidence="2">
    <location>
        <begin position="119"/>
        <end position="139"/>
    </location>
</feature>
<feature type="compositionally biased region" description="Gly residues" evidence="1">
    <location>
        <begin position="469"/>
        <end position="479"/>
    </location>
</feature>
<organism evidence="4 5">
    <name type="scientific">Actinoalloteichus caeruleus DSM 43889</name>
    <dbReference type="NCBI Taxonomy" id="1120930"/>
    <lineage>
        <taxon>Bacteria</taxon>
        <taxon>Bacillati</taxon>
        <taxon>Actinomycetota</taxon>
        <taxon>Actinomycetes</taxon>
        <taxon>Pseudonocardiales</taxon>
        <taxon>Pseudonocardiaceae</taxon>
        <taxon>Actinoalloteichus</taxon>
        <taxon>Actinoalloteichus cyanogriseus</taxon>
    </lineage>
</organism>